<evidence type="ECO:0000313" key="9">
    <source>
        <dbReference type="EMBL" id="SJZ74943.1"/>
    </source>
</evidence>
<dbReference type="Pfam" id="PF02386">
    <property type="entry name" value="TrkH"/>
    <property type="match status" value="1"/>
</dbReference>
<sequence>MRQHRSLQKIYQFIDKKIISRFSSIQIIVFYYLFLTLITFILFQLPFFRQPNSKVGLLDMIFMSVSTTSVTGLTTFDIHTVFNTAGIVLLEILFQVGGLGIMMISTFLFIFSKKKISLRRRQLIMIDMNQPRLSGVVRMIQRALIILIAAQFLFGIAFGIYFHAKGLYDNWGESFFWGIYESISAVTNSGFDVTGKSMIPFAHNYFFLYVVMFLIFLGGIGFPVLLEITDWIANWKDKQSRKKYNFSLFSKLALVTFLGLFIIGTILIFAFEKNHLYKNVSEIQAWTSSAFYSMTTRNAGLQINPMTDFQPNTLLIFSLLMFIGCSPSSVGGGIRTTTAIIVFLYVISFLKGEEKVNIFGRRIDDDDVRKSVVVMNLSLLFCFFATLILMATQEQKMIAIVFEVASAFGTTGLSLGITDDLTVIGKITIAILMFVGRVGTLYMLLLFVPKQTQDIGYLYPTEKIIIG</sequence>
<dbReference type="RefSeq" id="WP_078807262.1">
    <property type="nucleotide sequence ID" value="NZ_FUXI01000013.1"/>
</dbReference>
<keyword evidence="10" id="KW-1185">Reference proteome</keyword>
<keyword evidence="4 8" id="KW-0812">Transmembrane</keyword>
<evidence type="ECO:0000256" key="6">
    <source>
        <dbReference type="ARBA" id="ARBA00023065"/>
    </source>
</evidence>
<feature type="transmembrane region" description="Helical" evidence="8">
    <location>
        <begin position="21"/>
        <end position="43"/>
    </location>
</feature>
<feature type="transmembrane region" description="Helical" evidence="8">
    <location>
        <begin position="143"/>
        <end position="164"/>
    </location>
</feature>
<evidence type="ECO:0000256" key="8">
    <source>
        <dbReference type="SAM" id="Phobius"/>
    </source>
</evidence>
<evidence type="ECO:0000313" key="10">
    <source>
        <dbReference type="Proteomes" id="UP000190328"/>
    </source>
</evidence>
<dbReference type="OrthoDB" id="9810952at2"/>
<dbReference type="PANTHER" id="PTHR32024:SF4">
    <property type="entry name" value="KTR SYSTEM POTASSIUM UPTAKE PROTEIN D"/>
    <property type="match status" value="1"/>
</dbReference>
<keyword evidence="6" id="KW-0406">Ion transport</keyword>
<keyword evidence="3" id="KW-1003">Cell membrane</keyword>
<accession>A0A1T4N704</accession>
<reference evidence="9 10" key="1">
    <citation type="submission" date="2017-02" db="EMBL/GenBank/DDBJ databases">
        <authorList>
            <person name="Peterson S.W."/>
        </authorList>
    </citation>
    <scope>NUCLEOTIDE SEQUENCE [LARGE SCALE GENOMIC DNA]</scope>
    <source>
        <strain evidence="9 10">ATCC BAA-1030</strain>
    </source>
</reference>
<dbReference type="InterPro" id="IPR003445">
    <property type="entry name" value="Cat_transpt"/>
</dbReference>
<dbReference type="EMBL" id="FUXI01000013">
    <property type="protein sequence ID" value="SJZ74943.1"/>
    <property type="molecule type" value="Genomic_DNA"/>
</dbReference>
<evidence type="ECO:0000256" key="3">
    <source>
        <dbReference type="ARBA" id="ARBA00022475"/>
    </source>
</evidence>
<feature type="transmembrane region" description="Helical" evidence="8">
    <location>
        <begin position="314"/>
        <end position="347"/>
    </location>
</feature>
<name>A0A1T4N704_9ENTE</name>
<dbReference type="GO" id="GO:0030001">
    <property type="term" value="P:metal ion transport"/>
    <property type="evidence" value="ECO:0007669"/>
    <property type="project" value="UniProtKB-ARBA"/>
</dbReference>
<protein>
    <submittedName>
        <fullName evidence="9">Trk-type K+ transport system, membrane component</fullName>
    </submittedName>
</protein>
<comment type="subcellular location">
    <subcellularLocation>
        <location evidence="1">Cell membrane</location>
        <topology evidence="1">Multi-pass membrane protein</topology>
    </subcellularLocation>
</comment>
<evidence type="ECO:0000256" key="2">
    <source>
        <dbReference type="ARBA" id="ARBA00022448"/>
    </source>
</evidence>
<feature type="transmembrane region" description="Helical" evidence="8">
    <location>
        <begin position="92"/>
        <end position="111"/>
    </location>
</feature>
<dbReference type="GO" id="GO:0005886">
    <property type="term" value="C:plasma membrane"/>
    <property type="evidence" value="ECO:0007669"/>
    <property type="project" value="UniProtKB-SubCell"/>
</dbReference>
<dbReference type="Proteomes" id="UP000190328">
    <property type="component" value="Unassembled WGS sequence"/>
</dbReference>
<feature type="transmembrane region" description="Helical" evidence="8">
    <location>
        <begin position="429"/>
        <end position="448"/>
    </location>
</feature>
<dbReference type="STRING" id="263852.SAMN02745116_01325"/>
<evidence type="ECO:0000256" key="7">
    <source>
        <dbReference type="ARBA" id="ARBA00023136"/>
    </source>
</evidence>
<feature type="transmembrane region" description="Helical" evidence="8">
    <location>
        <begin position="368"/>
        <end position="391"/>
    </location>
</feature>
<proteinExistence type="predicted"/>
<keyword evidence="7 8" id="KW-0472">Membrane</keyword>
<dbReference type="PANTHER" id="PTHR32024">
    <property type="entry name" value="TRK SYSTEM POTASSIUM UPTAKE PROTEIN TRKG-RELATED"/>
    <property type="match status" value="1"/>
</dbReference>
<evidence type="ECO:0000256" key="5">
    <source>
        <dbReference type="ARBA" id="ARBA00022989"/>
    </source>
</evidence>
<organism evidence="9 10">
    <name type="scientific">Pilibacter termitis</name>
    <dbReference type="NCBI Taxonomy" id="263852"/>
    <lineage>
        <taxon>Bacteria</taxon>
        <taxon>Bacillati</taxon>
        <taxon>Bacillota</taxon>
        <taxon>Bacilli</taxon>
        <taxon>Lactobacillales</taxon>
        <taxon>Enterococcaceae</taxon>
        <taxon>Pilibacter</taxon>
    </lineage>
</organism>
<dbReference type="AlphaFoldDB" id="A0A1T4N704"/>
<dbReference type="GO" id="GO:0008324">
    <property type="term" value="F:monoatomic cation transmembrane transporter activity"/>
    <property type="evidence" value="ECO:0007669"/>
    <property type="project" value="InterPro"/>
</dbReference>
<keyword evidence="5 8" id="KW-1133">Transmembrane helix</keyword>
<keyword evidence="2" id="KW-0813">Transport</keyword>
<evidence type="ECO:0000256" key="4">
    <source>
        <dbReference type="ARBA" id="ARBA00022692"/>
    </source>
</evidence>
<gene>
    <name evidence="9" type="ORF">SAMN02745116_01325</name>
</gene>
<evidence type="ECO:0000256" key="1">
    <source>
        <dbReference type="ARBA" id="ARBA00004651"/>
    </source>
</evidence>
<feature type="transmembrane region" description="Helical" evidence="8">
    <location>
        <begin position="248"/>
        <end position="271"/>
    </location>
</feature>
<feature type="transmembrane region" description="Helical" evidence="8">
    <location>
        <begin position="206"/>
        <end position="228"/>
    </location>
</feature>